<geneLocation type="plasmid" evidence="1">
    <name>unnamed1</name>
</geneLocation>
<keyword evidence="1" id="KW-0614">Plasmid</keyword>
<comment type="caution">
    <text evidence="1">The sequence shown here is derived from an EMBL/GenBank/DDBJ whole genome shotgun (WGS) entry which is preliminary data.</text>
</comment>
<sequence>MAVGGEQPGALARHRVDAVLTWGGPRPADVISEPLIEEPLSDW</sequence>
<keyword evidence="2" id="KW-1185">Reference proteome</keyword>
<dbReference type="Proteomes" id="UP001257627">
    <property type="component" value="Unassembled WGS sequence"/>
</dbReference>
<dbReference type="RefSeq" id="WP_266944415.1">
    <property type="nucleotide sequence ID" value="NZ_JAPEMK010000002.1"/>
</dbReference>
<protein>
    <submittedName>
        <fullName evidence="1">Uncharacterized protein</fullName>
    </submittedName>
</protein>
<proteinExistence type="predicted"/>
<evidence type="ECO:0000313" key="2">
    <source>
        <dbReference type="Proteomes" id="UP001257627"/>
    </source>
</evidence>
<name>A0ABU3V5S1_9ACTN</name>
<gene>
    <name evidence="1" type="ORF">PU648_56380</name>
</gene>
<dbReference type="EMBL" id="JARAKF010000003">
    <property type="protein sequence ID" value="MDU9001453.1"/>
    <property type="molecule type" value="Genomic_DNA"/>
</dbReference>
<accession>A0ABU3V5S1</accession>
<organism evidence="1 2">
    <name type="scientific">Streptomyces mirabilis</name>
    <dbReference type="NCBI Taxonomy" id="68239"/>
    <lineage>
        <taxon>Bacteria</taxon>
        <taxon>Bacillati</taxon>
        <taxon>Actinomycetota</taxon>
        <taxon>Actinomycetes</taxon>
        <taxon>Kitasatosporales</taxon>
        <taxon>Streptomycetaceae</taxon>
        <taxon>Streptomyces</taxon>
    </lineage>
</organism>
<evidence type="ECO:0000313" key="1">
    <source>
        <dbReference type="EMBL" id="MDU9001453.1"/>
    </source>
</evidence>
<reference evidence="1 2" key="1">
    <citation type="submission" date="2023-02" db="EMBL/GenBank/DDBJ databases">
        <authorList>
            <person name="Maleckis M."/>
        </authorList>
    </citation>
    <scope>NUCLEOTIDE SEQUENCE [LARGE SCALE GENOMIC DNA]</scope>
    <source>
        <strain evidence="1 2">P8-A2</strain>
        <plasmid evidence="1">unnamed1</plasmid>
    </source>
</reference>